<feature type="region of interest" description="Disordered" evidence="4">
    <location>
        <begin position="95"/>
        <end position="167"/>
    </location>
</feature>
<dbReference type="AlphaFoldDB" id="G0LIA2"/>
<dbReference type="InterPro" id="IPR018493">
    <property type="entry name" value="GvpA-like_CS"/>
</dbReference>
<dbReference type="Pfam" id="PF00741">
    <property type="entry name" value="Gas_vesicle"/>
    <property type="match status" value="1"/>
</dbReference>
<reference evidence="5 6" key="1">
    <citation type="journal article" date="2011" name="PLoS ONE">
        <title>Haloquadratum walsbyi: limited diversity in a global pond.</title>
        <authorList>
            <person name="Dyall-Smith M."/>
            <person name="Pfeiffer F."/>
            <person name="Klee K."/>
            <person name="Palm P."/>
            <person name="Gross K."/>
            <person name="Schuster S.C."/>
            <person name="Rampp M."/>
            <person name="Oesterhelt D."/>
        </authorList>
    </citation>
    <scope>NUCLEOTIDE SEQUENCE [LARGE SCALE GENOMIC DNA]</scope>
    <source>
        <strain evidence="6">DSM 16854 / JCM 12705 / C23</strain>
    </source>
</reference>
<protein>
    <submittedName>
        <fullName evidence="5">Gas-vesicle-associated protein GvpJ</fullName>
    </submittedName>
</protein>
<dbReference type="InterPro" id="IPR000638">
    <property type="entry name" value="Gas-vesicle_GvpA-like"/>
</dbReference>
<dbReference type="GO" id="GO:0005198">
    <property type="term" value="F:structural molecule activity"/>
    <property type="evidence" value="ECO:0007669"/>
    <property type="project" value="InterPro"/>
</dbReference>
<dbReference type="PROSITE" id="PS00234">
    <property type="entry name" value="GAS_VESICLE_A_1"/>
    <property type="match status" value="1"/>
</dbReference>
<dbReference type="Proteomes" id="UP000007954">
    <property type="component" value="Chromosome"/>
</dbReference>
<dbReference type="NCBIfam" id="NF046090">
    <property type="entry name" value="halo_gas_GvpJ"/>
    <property type="match status" value="1"/>
</dbReference>
<evidence type="ECO:0000256" key="3">
    <source>
        <dbReference type="ARBA" id="ARBA00035646"/>
    </source>
</evidence>
<dbReference type="GO" id="GO:0031411">
    <property type="term" value="C:gas vesicle"/>
    <property type="evidence" value="ECO:0007669"/>
    <property type="project" value="UniProtKB-SubCell"/>
</dbReference>
<dbReference type="GO" id="GO:0012506">
    <property type="term" value="C:vesicle membrane"/>
    <property type="evidence" value="ECO:0007669"/>
    <property type="project" value="InterPro"/>
</dbReference>
<evidence type="ECO:0000256" key="2">
    <source>
        <dbReference type="ARBA" id="ARBA00035108"/>
    </source>
</evidence>
<dbReference type="PANTHER" id="PTHR35344">
    <property type="entry name" value="GAS VESICLE STRUCTURAL PROTEIN 2-RELATED"/>
    <property type="match status" value="1"/>
</dbReference>
<evidence type="ECO:0000313" key="5">
    <source>
        <dbReference type="EMBL" id="CCC39822.1"/>
    </source>
</evidence>
<proteinExistence type="inferred from homology"/>
<organism evidence="5 6">
    <name type="scientific">Haloquadratum walsbyi (strain DSM 16854 / JCM 12705 / C23)</name>
    <dbReference type="NCBI Taxonomy" id="768065"/>
    <lineage>
        <taxon>Archaea</taxon>
        <taxon>Methanobacteriati</taxon>
        <taxon>Methanobacteriota</taxon>
        <taxon>Stenosarchaea group</taxon>
        <taxon>Halobacteria</taxon>
        <taxon>Halobacteriales</taxon>
        <taxon>Haloferacaceae</taxon>
        <taxon>Haloquadratum</taxon>
    </lineage>
</organism>
<sequence length="167" mass="17649">MSDSLVSDSTALSNLLIQTIVSDPKPTRSQGDLAEMLEMLLDKGVVVNADVAVSVGDTELLGIELRAAIASFETAAKYGLEFPTGTDMERVEEAANVNDDPRMNVDTSADVNATAEPRANTEHIEESDNSSAGTGVSESRIMTEERTVESSADGYSGGDDESGSERE</sequence>
<comment type="similarity">
    <text evidence="3">Belongs to the gas vesicle GvpA family.</text>
</comment>
<dbReference type="InterPro" id="IPR050530">
    <property type="entry name" value="GvpA"/>
</dbReference>
<dbReference type="PROSITE" id="PS00669">
    <property type="entry name" value="GAS_VESICLE_A_2"/>
    <property type="match status" value="1"/>
</dbReference>
<evidence type="ECO:0000313" key="6">
    <source>
        <dbReference type="Proteomes" id="UP000007954"/>
    </source>
</evidence>
<dbReference type="EMBL" id="FR746099">
    <property type="protein sequence ID" value="CCC39822.1"/>
    <property type="molecule type" value="Genomic_DNA"/>
</dbReference>
<name>G0LIA2_HALWC</name>
<keyword evidence="1" id="KW-0304">Gas vesicle</keyword>
<dbReference type="HOGENOM" id="CLU_126378_0_0_2"/>
<comment type="subcellular location">
    <subcellularLocation>
        <location evidence="2">Gas vesicle</location>
    </subcellularLocation>
</comment>
<accession>G0LIA2</accession>
<feature type="compositionally biased region" description="Acidic residues" evidence="4">
    <location>
        <begin position="158"/>
        <end position="167"/>
    </location>
</feature>
<dbReference type="PANTHER" id="PTHR35344:SF4">
    <property type="entry name" value="GAS VESICLE PROTEIN A1"/>
    <property type="match status" value="1"/>
</dbReference>
<gene>
    <name evidence="5" type="primary">gvpJ</name>
    <name evidence="5" type="ordered locus">Hqrw_1906</name>
</gene>
<evidence type="ECO:0000256" key="1">
    <source>
        <dbReference type="ARBA" id="ARBA00022987"/>
    </source>
</evidence>
<evidence type="ECO:0000256" key="4">
    <source>
        <dbReference type="SAM" id="MobiDB-lite"/>
    </source>
</evidence>
<dbReference type="KEGG" id="hwc:Hqrw_1906"/>